<reference evidence="3" key="1">
    <citation type="submission" date="2017-09" db="EMBL/GenBank/DDBJ databases">
        <title>Depth-based differentiation of microbial function through sediment-hosted aquifers and enrichment of novel symbionts in the deep terrestrial subsurface.</title>
        <authorList>
            <person name="Probst A.J."/>
            <person name="Ladd B."/>
            <person name="Jarett J.K."/>
            <person name="Geller-Mcgrath D.E."/>
            <person name="Sieber C.M.K."/>
            <person name="Emerson J.B."/>
            <person name="Anantharaman K."/>
            <person name="Thomas B.C."/>
            <person name="Malmstrom R."/>
            <person name="Stieglmeier M."/>
            <person name="Klingl A."/>
            <person name="Woyke T."/>
            <person name="Ryan C.M."/>
            <person name="Banfield J.F."/>
        </authorList>
    </citation>
    <scope>NUCLEOTIDE SEQUENCE [LARGE SCALE GENOMIC DNA]</scope>
</reference>
<feature type="coiled-coil region" evidence="1">
    <location>
        <begin position="124"/>
        <end position="151"/>
    </location>
</feature>
<proteinExistence type="predicted"/>
<evidence type="ECO:0000256" key="1">
    <source>
        <dbReference type="SAM" id="Coils"/>
    </source>
</evidence>
<organism evidence="2 3">
    <name type="scientific">Candidatus Shapirobacteria bacterium CG03_land_8_20_14_0_80_40_19</name>
    <dbReference type="NCBI Taxonomy" id="1974880"/>
    <lineage>
        <taxon>Bacteria</taxon>
        <taxon>Candidatus Shapironibacteriota</taxon>
    </lineage>
</organism>
<gene>
    <name evidence="2" type="ORF">COS55_03190</name>
</gene>
<dbReference type="AlphaFoldDB" id="A0A2M7BC57"/>
<dbReference type="Proteomes" id="UP000230399">
    <property type="component" value="Unassembled WGS sequence"/>
</dbReference>
<evidence type="ECO:0000313" key="2">
    <source>
        <dbReference type="EMBL" id="PIV00688.1"/>
    </source>
</evidence>
<protein>
    <submittedName>
        <fullName evidence="2">Uncharacterized protein</fullName>
    </submittedName>
</protein>
<keyword evidence="1" id="KW-0175">Coiled coil</keyword>
<name>A0A2M7BC57_9BACT</name>
<dbReference type="EMBL" id="PEVD01000046">
    <property type="protein sequence ID" value="PIV00688.1"/>
    <property type="molecule type" value="Genomic_DNA"/>
</dbReference>
<evidence type="ECO:0000313" key="3">
    <source>
        <dbReference type="Proteomes" id="UP000230399"/>
    </source>
</evidence>
<accession>A0A2M7BC57</accession>
<sequence length="165" mass="18908">MNEREQDGELDPMITEAAKSFDARQAASRENETVRTRVENPLLDRCNELRRMFARVRGLDHETIARSSQLQGVEQDIEGRIVKITRKTAELGQRETEMHNLDRASRMLPGSADYEKVPQMKAEVAGVQSQIESIQVEIEAEQEEIEKQIIEFEVAIKAEAKKKKE</sequence>
<comment type="caution">
    <text evidence="2">The sequence shown here is derived from an EMBL/GenBank/DDBJ whole genome shotgun (WGS) entry which is preliminary data.</text>
</comment>